<sequence>MKRTIVSVALVLALTMSAFAGNQDKKQRREKCEFPCEQMVKELNLSEKQVSQLKEANEKFATEMKKLREKKEAFQKSNQEAMKAARERRDATMKSVLTKDQYIQYLEQKLSRPKMRLDRNLRPMKRLDGKKGRMHMRTVCPENIEAPTPADAPAINPPAPEEIK</sequence>
<comment type="caution">
    <text evidence="3">The sequence shown here is derived from an EMBL/GenBank/DDBJ whole genome shotgun (WGS) entry which is preliminary data.</text>
</comment>
<accession>A0A921MRF8</accession>
<reference evidence="3" key="2">
    <citation type="submission" date="2021-09" db="EMBL/GenBank/DDBJ databases">
        <authorList>
            <person name="Gilroy R."/>
        </authorList>
    </citation>
    <scope>NUCLEOTIDE SEQUENCE</scope>
    <source>
        <strain evidence="3">CHK121-7720</strain>
    </source>
</reference>
<keyword evidence="2" id="KW-0732">Signal</keyword>
<feature type="compositionally biased region" description="Basic and acidic residues" evidence="1">
    <location>
        <begin position="83"/>
        <end position="92"/>
    </location>
</feature>
<feature type="chain" id="PRO_5037088793" evidence="2">
    <location>
        <begin position="21"/>
        <end position="164"/>
    </location>
</feature>
<feature type="compositionally biased region" description="Pro residues" evidence="1">
    <location>
        <begin position="155"/>
        <end position="164"/>
    </location>
</feature>
<organism evidence="3 4">
    <name type="scientific">Barnesiella viscericola</name>
    <dbReference type="NCBI Taxonomy" id="397865"/>
    <lineage>
        <taxon>Bacteria</taxon>
        <taxon>Pseudomonadati</taxon>
        <taxon>Bacteroidota</taxon>
        <taxon>Bacteroidia</taxon>
        <taxon>Bacteroidales</taxon>
        <taxon>Barnesiellaceae</taxon>
        <taxon>Barnesiella</taxon>
    </lineage>
</organism>
<dbReference type="EMBL" id="DYUD01000015">
    <property type="protein sequence ID" value="HJG88741.1"/>
    <property type="molecule type" value="Genomic_DNA"/>
</dbReference>
<gene>
    <name evidence="3" type="ORF">K8U91_04595</name>
</gene>
<name>A0A921MRF8_9BACT</name>
<protein>
    <submittedName>
        <fullName evidence="3">DUF4890 domain-containing protein</fullName>
    </submittedName>
</protein>
<evidence type="ECO:0000256" key="2">
    <source>
        <dbReference type="SAM" id="SignalP"/>
    </source>
</evidence>
<feature type="signal peptide" evidence="2">
    <location>
        <begin position="1"/>
        <end position="20"/>
    </location>
</feature>
<evidence type="ECO:0000313" key="3">
    <source>
        <dbReference type="EMBL" id="HJG88741.1"/>
    </source>
</evidence>
<feature type="region of interest" description="Disordered" evidence="1">
    <location>
        <begin position="71"/>
        <end position="93"/>
    </location>
</feature>
<dbReference type="RefSeq" id="WP_273305782.1">
    <property type="nucleotide sequence ID" value="NZ_CALUJX010000008.1"/>
</dbReference>
<dbReference type="Proteomes" id="UP000757103">
    <property type="component" value="Unassembled WGS sequence"/>
</dbReference>
<proteinExistence type="predicted"/>
<feature type="region of interest" description="Disordered" evidence="1">
    <location>
        <begin position="141"/>
        <end position="164"/>
    </location>
</feature>
<evidence type="ECO:0000256" key="1">
    <source>
        <dbReference type="SAM" id="MobiDB-lite"/>
    </source>
</evidence>
<evidence type="ECO:0000313" key="4">
    <source>
        <dbReference type="Proteomes" id="UP000757103"/>
    </source>
</evidence>
<dbReference type="AlphaFoldDB" id="A0A921MRF8"/>
<reference evidence="3" key="1">
    <citation type="journal article" date="2021" name="PeerJ">
        <title>Extensive microbial diversity within the chicken gut microbiome revealed by metagenomics and culture.</title>
        <authorList>
            <person name="Gilroy R."/>
            <person name="Ravi A."/>
            <person name="Getino M."/>
            <person name="Pursley I."/>
            <person name="Horton D.L."/>
            <person name="Alikhan N.F."/>
            <person name="Baker D."/>
            <person name="Gharbi K."/>
            <person name="Hall N."/>
            <person name="Watson M."/>
            <person name="Adriaenssens E.M."/>
            <person name="Foster-Nyarko E."/>
            <person name="Jarju S."/>
            <person name="Secka A."/>
            <person name="Antonio M."/>
            <person name="Oren A."/>
            <person name="Chaudhuri R.R."/>
            <person name="La Ragione R."/>
            <person name="Hildebrand F."/>
            <person name="Pallen M.J."/>
        </authorList>
    </citation>
    <scope>NUCLEOTIDE SEQUENCE</scope>
    <source>
        <strain evidence="3">CHK121-7720</strain>
    </source>
</reference>